<evidence type="ECO:0000259" key="12">
    <source>
        <dbReference type="SMART" id="SM00768"/>
    </source>
</evidence>
<evidence type="ECO:0000256" key="1">
    <source>
        <dbReference type="ARBA" id="ARBA00004196"/>
    </source>
</evidence>
<keyword evidence="10 13" id="KW-0808">Transferase</keyword>
<dbReference type="GO" id="GO:0005886">
    <property type="term" value="C:plasma membrane"/>
    <property type="evidence" value="ECO:0007669"/>
    <property type="project" value="UniProtKB-SubCell"/>
</dbReference>
<dbReference type="Gene3D" id="1.20.58.1040">
    <property type="match status" value="1"/>
</dbReference>
<name>A0A1R1WZ99_9FUNG</name>
<keyword evidence="6 10" id="KW-0472">Membrane</keyword>
<dbReference type="OrthoDB" id="421038at2759"/>
<dbReference type="STRING" id="133412.A0A1R1WZ99"/>
<evidence type="ECO:0000256" key="3">
    <source>
        <dbReference type="ARBA" id="ARBA00007528"/>
    </source>
</evidence>
<dbReference type="Gene3D" id="3.20.20.80">
    <property type="entry name" value="Glycosidases"/>
    <property type="match status" value="1"/>
</dbReference>
<dbReference type="GO" id="GO:0042124">
    <property type="term" value="F:1,3-beta-glucanosyltransferase activity"/>
    <property type="evidence" value="ECO:0007669"/>
    <property type="project" value="TreeGrafter"/>
</dbReference>
<evidence type="ECO:0000256" key="9">
    <source>
        <dbReference type="ARBA" id="ARBA00023288"/>
    </source>
</evidence>
<reference evidence="13 14" key="1">
    <citation type="submission" date="2017-01" db="EMBL/GenBank/DDBJ databases">
        <authorList>
            <person name="Mah S.A."/>
            <person name="Swanson W.J."/>
            <person name="Moy G.W."/>
            <person name="Vacquier V.D."/>
        </authorList>
    </citation>
    <scope>NUCLEOTIDE SEQUENCE [LARGE SCALE GENOMIC DNA]</scope>
    <source>
        <strain evidence="13 14">GSMNP</strain>
    </source>
</reference>
<keyword evidence="7" id="KW-1015">Disulfide bond</keyword>
<evidence type="ECO:0000256" key="7">
    <source>
        <dbReference type="ARBA" id="ARBA00023157"/>
    </source>
</evidence>
<evidence type="ECO:0000256" key="8">
    <source>
        <dbReference type="ARBA" id="ARBA00023180"/>
    </source>
</evidence>
<dbReference type="GO" id="GO:0098552">
    <property type="term" value="C:side of membrane"/>
    <property type="evidence" value="ECO:0007669"/>
    <property type="project" value="UniProtKB-KW"/>
</dbReference>
<keyword evidence="14" id="KW-1185">Reference proteome</keyword>
<comment type="similarity">
    <text evidence="3 10">Belongs to the glycosyl hydrolase 72 family.</text>
</comment>
<evidence type="ECO:0000256" key="2">
    <source>
        <dbReference type="ARBA" id="ARBA00004589"/>
    </source>
</evidence>
<dbReference type="InterPro" id="IPR004886">
    <property type="entry name" value="Glucanosyltransferase"/>
</dbReference>
<dbReference type="PANTHER" id="PTHR31468">
    <property type="entry name" value="1,3-BETA-GLUCANOSYLTRANSFERASE GAS1"/>
    <property type="match status" value="1"/>
</dbReference>
<feature type="domain" description="X8" evidence="12">
    <location>
        <begin position="369"/>
        <end position="466"/>
    </location>
</feature>
<comment type="function">
    <text evidence="10">Splits internally a 1,3-beta-glucan molecule and transfers the newly generated reducing end (the donor) to the non-reducing end of another 1,3-beta-glucan molecule (the acceptor) forming a 1,3-beta linkage, resulting in the elongation of 1,3-beta-glucan chains in the cell wall.</text>
</comment>
<evidence type="ECO:0000313" key="14">
    <source>
        <dbReference type="Proteomes" id="UP000187283"/>
    </source>
</evidence>
<dbReference type="AlphaFoldDB" id="A0A1R1WZ99"/>
<dbReference type="PANTHER" id="PTHR31468:SF2">
    <property type="entry name" value="1,3-BETA-GLUCANOSYLTRANSFERASE GAS1"/>
    <property type="match status" value="1"/>
</dbReference>
<evidence type="ECO:0000256" key="11">
    <source>
        <dbReference type="SAM" id="MobiDB-lite"/>
    </source>
</evidence>
<dbReference type="EMBL" id="LSSN01005990">
    <property type="protein sequence ID" value="OMJ07700.1"/>
    <property type="molecule type" value="Genomic_DNA"/>
</dbReference>
<feature type="chain" id="PRO_5011809763" description="1,3-beta-glucanosyltransferase" evidence="10">
    <location>
        <begin position="18"/>
        <end position="588"/>
    </location>
</feature>
<dbReference type="GO" id="GO:0071970">
    <property type="term" value="P:fungal-type cell wall (1-&gt;3)-beta-D-glucan biosynthetic process"/>
    <property type="evidence" value="ECO:0007669"/>
    <property type="project" value="TreeGrafter"/>
</dbReference>
<dbReference type="InterPro" id="IPR012946">
    <property type="entry name" value="X8"/>
</dbReference>
<accession>A0A1R1WZ99</accession>
<dbReference type="SMART" id="SM00768">
    <property type="entry name" value="X8"/>
    <property type="match status" value="1"/>
</dbReference>
<comment type="caution">
    <text evidence="13">The sequence shown here is derived from an EMBL/GenBank/DDBJ whole genome shotgun (WGS) entry which is preliminary data.</text>
</comment>
<evidence type="ECO:0000313" key="13">
    <source>
        <dbReference type="EMBL" id="OMJ07700.1"/>
    </source>
</evidence>
<keyword evidence="8" id="KW-0325">Glycoprotein</keyword>
<sequence>MKVSLIFPVACIGLAYAIDPLIFKGSKVFNAKTGDQFYFKGVAYQPKKGSTSSPQDPLVDEVGCKRDISRFQDLGINAIRVYEVDSSKNHDFCMNALKDAGIYVLLDLPTPSYSIRRENPSWDIYLLNKFKQKVDAFKKYENVAGFIAGNEVANSINTTPSAAFVKASIRDIKKYMKANKINIPVGYVDNDDLLIREPLIKYFNCGSDPDAFADFYGINTYRWCGENSYKGSAYDALIAPFSSYSVPYMLTEYGCNNPTPRPLNEIQSIYGSDMKDLTSGGFLFEYSNEPNNYGIVDVSYGDSNVSQLPDYSTFKKMLASVNPKGININSYNPDLKTSSCPSSSDKWLLGDVVPPSPNIDICNCLSKTFSCMMPPQYNPADDVQAVVLQNHLNSICKTVDCSDILTDTIKGTYGKYSGCTTYQKASLIISRYYDKMDRKPGQCFVSGLDFTFPTNDNPESIDSCSNISGDTVSSSPIPDLSFNGLSSNSSSNNNTSSNPAPSKTASSASNTSTSTKSASANSSSSRSSAASNSSGSSPSLTSASGGANSSGAADAKSASSNSPRSVSSDSYKIYGIIAAIISSYFIIQ</sequence>
<organism evidence="13 14">
    <name type="scientific">Smittium culicis</name>
    <dbReference type="NCBI Taxonomy" id="133412"/>
    <lineage>
        <taxon>Eukaryota</taxon>
        <taxon>Fungi</taxon>
        <taxon>Fungi incertae sedis</taxon>
        <taxon>Zoopagomycota</taxon>
        <taxon>Kickxellomycotina</taxon>
        <taxon>Harpellomycetes</taxon>
        <taxon>Harpellales</taxon>
        <taxon>Legeriomycetaceae</taxon>
        <taxon>Smittium</taxon>
    </lineage>
</organism>
<evidence type="ECO:0000256" key="10">
    <source>
        <dbReference type="RuleBase" id="RU361209"/>
    </source>
</evidence>
<dbReference type="EC" id="2.4.1.-" evidence="10"/>
<dbReference type="Pfam" id="PF07983">
    <property type="entry name" value="X8"/>
    <property type="match status" value="1"/>
</dbReference>
<keyword evidence="9 10" id="KW-0449">Lipoprotein</keyword>
<dbReference type="SUPFAM" id="SSF51445">
    <property type="entry name" value="(Trans)glycosidases"/>
    <property type="match status" value="1"/>
</dbReference>
<protein>
    <recommendedName>
        <fullName evidence="10">1,3-beta-glucanosyltransferase</fullName>
        <ecNumber evidence="10">2.4.1.-</ecNumber>
    </recommendedName>
</protein>
<dbReference type="GO" id="GO:0031505">
    <property type="term" value="P:fungal-type cell wall organization"/>
    <property type="evidence" value="ECO:0007669"/>
    <property type="project" value="TreeGrafter"/>
</dbReference>
<dbReference type="Proteomes" id="UP000187283">
    <property type="component" value="Unassembled WGS sequence"/>
</dbReference>
<feature type="signal peptide" evidence="10">
    <location>
        <begin position="1"/>
        <end position="17"/>
    </location>
</feature>
<keyword evidence="5 10" id="KW-0732">Signal</keyword>
<feature type="region of interest" description="Disordered" evidence="11">
    <location>
        <begin position="478"/>
        <end position="567"/>
    </location>
</feature>
<keyword evidence="4 10" id="KW-0336">GPI-anchor</keyword>
<evidence type="ECO:0000256" key="6">
    <source>
        <dbReference type="ARBA" id="ARBA00023136"/>
    </source>
</evidence>
<dbReference type="InterPro" id="IPR017853">
    <property type="entry name" value="GH"/>
</dbReference>
<gene>
    <name evidence="13" type="ORF">AYI70_g12022</name>
</gene>
<comment type="subcellular location">
    <subcellularLocation>
        <location evidence="1">Cell envelope</location>
    </subcellularLocation>
    <subcellularLocation>
        <location evidence="10">Cell membrane</location>
        <topology evidence="10">Lipid-anchor</topology>
        <topology evidence="10">GPI-anchor</topology>
    </subcellularLocation>
    <subcellularLocation>
        <location evidence="2">Membrane</location>
        <topology evidence="2">Lipid-anchor</topology>
        <topology evidence="2">GPI-anchor</topology>
    </subcellularLocation>
</comment>
<evidence type="ECO:0000256" key="4">
    <source>
        <dbReference type="ARBA" id="ARBA00022622"/>
    </source>
</evidence>
<evidence type="ECO:0000256" key="5">
    <source>
        <dbReference type="ARBA" id="ARBA00022729"/>
    </source>
</evidence>
<proteinExistence type="inferred from homology"/>
<feature type="compositionally biased region" description="Low complexity" evidence="11">
    <location>
        <begin position="486"/>
        <end position="567"/>
    </location>
</feature>
<dbReference type="Pfam" id="PF03198">
    <property type="entry name" value="Glyco_hydro_72"/>
    <property type="match status" value="1"/>
</dbReference>